<dbReference type="RefSeq" id="WP_086334976.1">
    <property type="nucleotide sequence ID" value="NZ_NGMS01000001.1"/>
</dbReference>
<gene>
    <name evidence="1" type="ORF">A5802_001717</name>
</gene>
<evidence type="ECO:0000313" key="1">
    <source>
        <dbReference type="EMBL" id="OTP27979.1"/>
    </source>
</evidence>
<sequence length="130" mass="14778">MRKKKKIIVVSLTITLVLLGTVGMKKIMEPTEKEKQIAFLKEHEKEMTIYVKSQNDKITSVQYIWESVEVITIGNGLPFGAGEAITIEGKFNHIPDSSFYLQFSFEKTNRMPVIESMTAFNSFRIGGMLL</sequence>
<protein>
    <submittedName>
        <fullName evidence="1">Uncharacterized protein</fullName>
    </submittedName>
</protein>
<dbReference type="Proteomes" id="UP000195024">
    <property type="component" value="Unassembled WGS sequence"/>
</dbReference>
<proteinExistence type="predicted"/>
<dbReference type="EMBL" id="NGMS01000001">
    <property type="protein sequence ID" value="OTP27979.1"/>
    <property type="molecule type" value="Genomic_DNA"/>
</dbReference>
<organism evidence="1 2">
    <name type="scientific">Enterococcus mundtii</name>
    <dbReference type="NCBI Taxonomy" id="53346"/>
    <lineage>
        <taxon>Bacteria</taxon>
        <taxon>Bacillati</taxon>
        <taxon>Bacillota</taxon>
        <taxon>Bacilli</taxon>
        <taxon>Lactobacillales</taxon>
        <taxon>Enterococcaceae</taxon>
        <taxon>Enterococcus</taxon>
    </lineage>
</organism>
<evidence type="ECO:0000313" key="2">
    <source>
        <dbReference type="Proteomes" id="UP000195024"/>
    </source>
</evidence>
<name>A0A242L1J1_ENTMU</name>
<reference evidence="1 2" key="1">
    <citation type="submission" date="2017-05" db="EMBL/GenBank/DDBJ databases">
        <title>The Genome Sequence of Enterococcus mundtii 6B1_DIV0119.</title>
        <authorList>
            <consortium name="The Broad Institute Genomics Platform"/>
            <consortium name="The Broad Institute Genomic Center for Infectious Diseases"/>
            <person name="Earl A."/>
            <person name="Manson A."/>
            <person name="Schwartman J."/>
            <person name="Gilmore M."/>
            <person name="Abouelleil A."/>
            <person name="Cao P."/>
            <person name="Chapman S."/>
            <person name="Cusick C."/>
            <person name="Shea T."/>
            <person name="Young S."/>
            <person name="Neafsey D."/>
            <person name="Nusbaum C."/>
            <person name="Birren B."/>
        </authorList>
    </citation>
    <scope>NUCLEOTIDE SEQUENCE [LARGE SCALE GENOMIC DNA]</scope>
    <source>
        <strain evidence="1 2">6B1_DIV0119</strain>
    </source>
</reference>
<comment type="caution">
    <text evidence="1">The sequence shown here is derived from an EMBL/GenBank/DDBJ whole genome shotgun (WGS) entry which is preliminary data.</text>
</comment>
<dbReference type="AlphaFoldDB" id="A0A242L1J1"/>
<accession>A0A242L1J1</accession>